<name>E0IDA1_9BACL</name>
<accession>E0IDA1</accession>
<dbReference type="InterPro" id="IPR005119">
    <property type="entry name" value="LysR_subst-bd"/>
</dbReference>
<evidence type="ECO:0000256" key="3">
    <source>
        <dbReference type="ARBA" id="ARBA00023125"/>
    </source>
</evidence>
<dbReference type="GO" id="GO:0003700">
    <property type="term" value="F:DNA-binding transcription factor activity"/>
    <property type="evidence" value="ECO:0007669"/>
    <property type="project" value="InterPro"/>
</dbReference>
<dbReference type="STRING" id="717606.PaecuDRAFT_3603"/>
<evidence type="ECO:0000256" key="4">
    <source>
        <dbReference type="ARBA" id="ARBA00023163"/>
    </source>
</evidence>
<evidence type="ECO:0000313" key="6">
    <source>
        <dbReference type="EMBL" id="EFM09556.1"/>
    </source>
</evidence>
<dbReference type="AlphaFoldDB" id="E0IDA1"/>
<keyword evidence="3" id="KW-0238">DNA-binding</keyword>
<dbReference type="GO" id="GO:0000976">
    <property type="term" value="F:transcription cis-regulatory region binding"/>
    <property type="evidence" value="ECO:0007669"/>
    <property type="project" value="TreeGrafter"/>
</dbReference>
<proteinExistence type="inferred from homology"/>
<dbReference type="PROSITE" id="PS50931">
    <property type="entry name" value="HTH_LYSR"/>
    <property type="match status" value="1"/>
</dbReference>
<feature type="domain" description="HTH lysR-type" evidence="5">
    <location>
        <begin position="12"/>
        <end position="63"/>
    </location>
</feature>
<keyword evidence="7" id="KW-1185">Reference proteome</keyword>
<organism evidence="6 7">
    <name type="scientific">Paenibacillus curdlanolyticus YK9</name>
    <dbReference type="NCBI Taxonomy" id="717606"/>
    <lineage>
        <taxon>Bacteria</taxon>
        <taxon>Bacillati</taxon>
        <taxon>Bacillota</taxon>
        <taxon>Bacilli</taxon>
        <taxon>Bacillales</taxon>
        <taxon>Paenibacillaceae</taxon>
        <taxon>Paenibacillus</taxon>
    </lineage>
</organism>
<comment type="similarity">
    <text evidence="1">Belongs to the LysR transcriptional regulatory family.</text>
</comment>
<dbReference type="Gene3D" id="1.10.10.10">
    <property type="entry name" value="Winged helix-like DNA-binding domain superfamily/Winged helix DNA-binding domain"/>
    <property type="match status" value="1"/>
</dbReference>
<dbReference type="FunFam" id="1.10.10.10:FF:000001">
    <property type="entry name" value="LysR family transcriptional regulator"/>
    <property type="match status" value="1"/>
</dbReference>
<dbReference type="InterPro" id="IPR036388">
    <property type="entry name" value="WH-like_DNA-bd_sf"/>
</dbReference>
<evidence type="ECO:0000259" key="5">
    <source>
        <dbReference type="PROSITE" id="PS50931"/>
    </source>
</evidence>
<dbReference type="InterPro" id="IPR000847">
    <property type="entry name" value="LysR_HTH_N"/>
</dbReference>
<gene>
    <name evidence="6" type="ORF">PaecuDRAFT_3603</name>
</gene>
<dbReference type="eggNOG" id="COG0583">
    <property type="taxonomic scope" value="Bacteria"/>
</dbReference>
<evidence type="ECO:0000256" key="1">
    <source>
        <dbReference type="ARBA" id="ARBA00009437"/>
    </source>
</evidence>
<reference evidence="6 7" key="1">
    <citation type="submission" date="2010-07" db="EMBL/GenBank/DDBJ databases">
        <title>The draft genome of Paenibacillus curdlanolyticus YK9.</title>
        <authorList>
            <consortium name="US DOE Joint Genome Institute (JGI-PGF)"/>
            <person name="Lucas S."/>
            <person name="Copeland A."/>
            <person name="Lapidus A."/>
            <person name="Cheng J.-F."/>
            <person name="Bruce D."/>
            <person name="Goodwin L."/>
            <person name="Pitluck S."/>
            <person name="Land M.L."/>
            <person name="Hauser L."/>
            <person name="Chang Y.-J."/>
            <person name="Jeffries C."/>
            <person name="Anderson I.J."/>
            <person name="Johnson E."/>
            <person name="Loganathan U."/>
            <person name="Mulhopadhyay B."/>
            <person name="Kyrpides N."/>
            <person name="Woyke T.J."/>
        </authorList>
    </citation>
    <scope>NUCLEOTIDE SEQUENCE [LARGE SCALE GENOMIC DNA]</scope>
    <source>
        <strain evidence="6 7">YK9</strain>
    </source>
</reference>
<dbReference type="RefSeq" id="WP_006039591.1">
    <property type="nucleotide sequence ID" value="NZ_AEDD01000010.1"/>
</dbReference>
<evidence type="ECO:0000256" key="2">
    <source>
        <dbReference type="ARBA" id="ARBA00023015"/>
    </source>
</evidence>
<sequence length="300" mass="33882">MSNYVTNMEWYRAFYWAARTGSLSKAAEELYITQPAVTHAIKQLEGQLACRLFFRTSKGVKLTEEGDVLMRHVEQAFHLIQSGERSLADRNALLEGNMRIGASDTLCKYYLLPRLREFHERYPGIQFQVTNRTTPETVQLLKEGKIDFGIVNLPLDDRRLHIRESTELEDVFVARPDMAETVLATTDRKGVSWAQLAEYPLLMLERGSRTRMYVDTVAAAHGVMLKPSMELGSLDLLCEFARTGLGIACVVRNFVEQELASGELVEVKLEERMPTRRIGVATLPQVPLSKAGEAFIAMLP</sequence>
<dbReference type="EMBL" id="AEDD01000010">
    <property type="protein sequence ID" value="EFM09556.1"/>
    <property type="molecule type" value="Genomic_DNA"/>
</dbReference>
<keyword evidence="4" id="KW-0804">Transcription</keyword>
<dbReference type="Pfam" id="PF03466">
    <property type="entry name" value="LysR_substrate"/>
    <property type="match status" value="1"/>
</dbReference>
<dbReference type="Gene3D" id="3.40.190.290">
    <property type="match status" value="1"/>
</dbReference>
<dbReference type="PANTHER" id="PTHR30126:SF64">
    <property type="entry name" value="HTH-TYPE TRANSCRIPTIONAL REGULATOR CITR"/>
    <property type="match status" value="1"/>
</dbReference>
<dbReference type="InterPro" id="IPR036390">
    <property type="entry name" value="WH_DNA-bd_sf"/>
</dbReference>
<keyword evidence="2" id="KW-0805">Transcription regulation</keyword>
<dbReference type="CDD" id="cd05466">
    <property type="entry name" value="PBP2_LTTR_substrate"/>
    <property type="match status" value="1"/>
</dbReference>
<dbReference type="Pfam" id="PF00126">
    <property type="entry name" value="HTH_1"/>
    <property type="match status" value="1"/>
</dbReference>
<dbReference type="Proteomes" id="UP000005387">
    <property type="component" value="Unassembled WGS sequence"/>
</dbReference>
<dbReference type="SUPFAM" id="SSF46785">
    <property type="entry name" value="Winged helix' DNA-binding domain"/>
    <property type="match status" value="1"/>
</dbReference>
<dbReference type="PRINTS" id="PR00039">
    <property type="entry name" value="HTHLYSR"/>
</dbReference>
<dbReference type="SUPFAM" id="SSF53850">
    <property type="entry name" value="Periplasmic binding protein-like II"/>
    <property type="match status" value="1"/>
</dbReference>
<protein>
    <submittedName>
        <fullName evidence="6">Transcriptional regulator, LysR family</fullName>
    </submittedName>
</protein>
<dbReference type="PANTHER" id="PTHR30126">
    <property type="entry name" value="HTH-TYPE TRANSCRIPTIONAL REGULATOR"/>
    <property type="match status" value="1"/>
</dbReference>
<evidence type="ECO:0000313" key="7">
    <source>
        <dbReference type="Proteomes" id="UP000005387"/>
    </source>
</evidence>